<evidence type="ECO:0000256" key="1">
    <source>
        <dbReference type="ARBA" id="ARBA00022490"/>
    </source>
</evidence>
<dbReference type="InterPro" id="IPR028888">
    <property type="entry name" value="MOCS2B_euk"/>
</dbReference>
<reference evidence="5" key="1">
    <citation type="journal article" date="2020" name="Stud. Mycol.">
        <title>101 Dothideomycetes genomes: a test case for predicting lifestyles and emergence of pathogens.</title>
        <authorList>
            <person name="Haridas S."/>
            <person name="Albert R."/>
            <person name="Binder M."/>
            <person name="Bloem J."/>
            <person name="Labutti K."/>
            <person name="Salamov A."/>
            <person name="Andreopoulos B."/>
            <person name="Baker S."/>
            <person name="Barry K."/>
            <person name="Bills G."/>
            <person name="Bluhm B."/>
            <person name="Cannon C."/>
            <person name="Castanera R."/>
            <person name="Culley D."/>
            <person name="Daum C."/>
            <person name="Ezra D."/>
            <person name="Gonzalez J."/>
            <person name="Henrissat B."/>
            <person name="Kuo A."/>
            <person name="Liang C."/>
            <person name="Lipzen A."/>
            <person name="Lutzoni F."/>
            <person name="Magnuson J."/>
            <person name="Mondo S."/>
            <person name="Nolan M."/>
            <person name="Ohm R."/>
            <person name="Pangilinan J."/>
            <person name="Park H.-J."/>
            <person name="Ramirez L."/>
            <person name="Alfaro M."/>
            <person name="Sun H."/>
            <person name="Tritt A."/>
            <person name="Yoshinaga Y."/>
            <person name="Zwiers L.-H."/>
            <person name="Turgeon B."/>
            <person name="Goodwin S."/>
            <person name="Spatafora J."/>
            <person name="Crous P."/>
            <person name="Grigoriev I."/>
        </authorList>
    </citation>
    <scope>NUCLEOTIDE SEQUENCE</scope>
    <source>
        <strain evidence="5">CBS 116435</strain>
    </source>
</reference>
<keyword evidence="6" id="KW-1185">Reference proteome</keyword>
<comment type="subunit">
    <text evidence="4">Heterotetramer; composed of 2 small (MOCS2A) and 2 large (MOCS2B) subunits.</text>
</comment>
<dbReference type="FunFam" id="3.90.1170.40:FF:000003">
    <property type="entry name" value="Molybdopterin converting factor subunit 2"/>
    <property type="match status" value="1"/>
</dbReference>
<dbReference type="OrthoDB" id="5531344at2759"/>
<evidence type="ECO:0000313" key="5">
    <source>
        <dbReference type="EMBL" id="KAF2720341.1"/>
    </source>
</evidence>
<dbReference type="CDD" id="cd00756">
    <property type="entry name" value="MoaE"/>
    <property type="match status" value="1"/>
</dbReference>
<evidence type="ECO:0000256" key="2">
    <source>
        <dbReference type="ARBA" id="ARBA00022679"/>
    </source>
</evidence>
<proteinExistence type="inferred from homology"/>
<dbReference type="EC" id="2.8.1.12" evidence="4"/>
<gene>
    <name evidence="4" type="primary">cnxH</name>
    <name evidence="5" type="ORF">K431DRAFT_304346</name>
</gene>
<feature type="binding site" evidence="4">
    <location>
        <begin position="144"/>
        <end position="146"/>
    </location>
    <ligand>
        <name>substrate</name>
    </ligand>
</feature>
<dbReference type="Gene3D" id="3.90.1170.40">
    <property type="entry name" value="Molybdopterin biosynthesis MoaE subunit"/>
    <property type="match status" value="1"/>
</dbReference>
<evidence type="ECO:0000256" key="3">
    <source>
        <dbReference type="ARBA" id="ARBA00023150"/>
    </source>
</evidence>
<dbReference type="GO" id="GO:0030366">
    <property type="term" value="F:molybdopterin synthase activity"/>
    <property type="evidence" value="ECO:0007669"/>
    <property type="project" value="UniProtKB-UniRule"/>
</dbReference>
<dbReference type="EMBL" id="MU003800">
    <property type="protein sequence ID" value="KAF2720341.1"/>
    <property type="molecule type" value="Genomic_DNA"/>
</dbReference>
<name>A0A9P4Q8J6_9PEZI</name>
<comment type="catalytic activity">
    <reaction evidence="4">
        <text>2 [molybdopterin-synthase sulfur-carrier protein]-C-terminal-Gly-aminoethanethioate + cyclic pyranopterin phosphate + H2O = molybdopterin + 2 [molybdopterin-synthase sulfur-carrier protein]-C-terminal Gly-Gly + 2 H(+)</text>
        <dbReference type="Rhea" id="RHEA:26333"/>
        <dbReference type="Rhea" id="RHEA-COMP:12202"/>
        <dbReference type="Rhea" id="RHEA-COMP:19907"/>
        <dbReference type="ChEBI" id="CHEBI:15377"/>
        <dbReference type="ChEBI" id="CHEBI:15378"/>
        <dbReference type="ChEBI" id="CHEBI:58698"/>
        <dbReference type="ChEBI" id="CHEBI:59648"/>
        <dbReference type="ChEBI" id="CHEBI:90778"/>
        <dbReference type="ChEBI" id="CHEBI:232372"/>
        <dbReference type="EC" id="2.8.1.12"/>
    </reaction>
</comment>
<dbReference type="AlphaFoldDB" id="A0A9P4Q8J6"/>
<comment type="similarity">
    <text evidence="4">Belongs to the MoaE family. MOCS2B subfamily.</text>
</comment>
<dbReference type="GO" id="GO:1990140">
    <property type="term" value="C:molybdopterin synthase complex"/>
    <property type="evidence" value="ECO:0007669"/>
    <property type="project" value="UniProtKB-UniRule"/>
</dbReference>
<evidence type="ECO:0000313" key="6">
    <source>
        <dbReference type="Proteomes" id="UP000799441"/>
    </source>
</evidence>
<dbReference type="InterPro" id="IPR003448">
    <property type="entry name" value="Mopterin_biosynth_MoaE"/>
</dbReference>
<dbReference type="Pfam" id="PF02391">
    <property type="entry name" value="MoaE"/>
    <property type="match status" value="1"/>
</dbReference>
<evidence type="ECO:0000256" key="4">
    <source>
        <dbReference type="HAMAP-Rule" id="MF_03052"/>
    </source>
</evidence>
<keyword evidence="3 4" id="KW-0501">Molybdenum cofactor biosynthesis</keyword>
<dbReference type="SUPFAM" id="SSF54690">
    <property type="entry name" value="Molybdopterin synthase subunit MoaE"/>
    <property type="match status" value="1"/>
</dbReference>
<dbReference type="HAMAP" id="MF_03052">
    <property type="entry name" value="MOC2B"/>
    <property type="match status" value="1"/>
</dbReference>
<keyword evidence="2 4" id="KW-0808">Transferase</keyword>
<dbReference type="InterPro" id="IPR036563">
    <property type="entry name" value="MoaE_sf"/>
</dbReference>
<dbReference type="Proteomes" id="UP000799441">
    <property type="component" value="Unassembled WGS sequence"/>
</dbReference>
<comment type="subcellular location">
    <subcellularLocation>
        <location evidence="4">Cytoplasm</location>
    </subcellularLocation>
</comment>
<comment type="pathway">
    <text evidence="4">Cofactor biosynthesis; molybdopterin biosynthesis.</text>
</comment>
<dbReference type="PANTHER" id="PTHR23404">
    <property type="entry name" value="MOLYBDOPTERIN SYNTHASE RELATED"/>
    <property type="match status" value="1"/>
</dbReference>
<dbReference type="GO" id="GO:0006777">
    <property type="term" value="P:Mo-molybdopterin cofactor biosynthetic process"/>
    <property type="evidence" value="ECO:0007669"/>
    <property type="project" value="UniProtKB-UniRule"/>
</dbReference>
<feature type="binding site" evidence="4">
    <location>
        <position position="137"/>
    </location>
    <ligand>
        <name>substrate</name>
    </ligand>
</feature>
<sequence length="171" mass="18749">MSEQSAKPPGWFPGEQSQEDGNLFVSLTYEELDSSKAMAKVKSPKAGAVVLFAGCTRDSFQSKSVTHLAYSTYAPLALRSLQRICAEIKEHHDLVAIAVTHRLGRVDIGEESILIAISSPHRKAAWVAGEECLEKVKASVEIWKEEWFEDGGFWRSNRDGQAGVPVMQGGS</sequence>
<comment type="caution">
    <text evidence="5">The sequence shown here is derived from an EMBL/GenBank/DDBJ whole genome shotgun (WGS) entry which is preliminary data.</text>
</comment>
<feature type="binding site" evidence="4">
    <location>
        <begin position="121"/>
        <end position="122"/>
    </location>
    <ligand>
        <name>substrate</name>
    </ligand>
</feature>
<keyword evidence="1 4" id="KW-0963">Cytoplasm</keyword>
<protein>
    <recommendedName>
        <fullName evidence="4">Molybdopterin synthase catalytic subunit</fullName>
        <ecNumber evidence="4">2.8.1.12</ecNumber>
    </recommendedName>
    <alternativeName>
        <fullName evidence="4">Common component for nitrate reductase and xanthine dehydrogenase protein H</fullName>
    </alternativeName>
    <alternativeName>
        <fullName evidence="4">Molybdenum cofactor synthesis protein 2 large subunit</fullName>
    </alternativeName>
    <alternativeName>
        <fullName evidence="4">Molybdenum cofactor synthesis protein 2B</fullName>
        <shortName evidence="4">MOCS2B</shortName>
    </alternativeName>
</protein>
<organism evidence="5 6">
    <name type="scientific">Polychaeton citri CBS 116435</name>
    <dbReference type="NCBI Taxonomy" id="1314669"/>
    <lineage>
        <taxon>Eukaryota</taxon>
        <taxon>Fungi</taxon>
        <taxon>Dikarya</taxon>
        <taxon>Ascomycota</taxon>
        <taxon>Pezizomycotina</taxon>
        <taxon>Dothideomycetes</taxon>
        <taxon>Dothideomycetidae</taxon>
        <taxon>Capnodiales</taxon>
        <taxon>Capnodiaceae</taxon>
        <taxon>Polychaeton</taxon>
    </lineage>
</organism>
<accession>A0A9P4Q8J6</accession>
<comment type="function">
    <text evidence="4">Catalytic subunit of the molybdopterin synthase complex, a complex that catalyzes the conversion of precursor Z into molybdopterin. Acts by mediating the incorporation of 2 sulfur atoms from thiocarboxylated MOCS2A into precursor Z to generate a dithiolene group.</text>
</comment>